<accession>A0ABS6AIA2</accession>
<comment type="caution">
    <text evidence="2">The sequence shown here is derived from an EMBL/GenBank/DDBJ whole genome shotgun (WGS) entry which is preliminary data.</text>
</comment>
<gene>
    <name evidence="2" type="ORF">KNW02_09370</name>
</gene>
<sequence length="127" mass="13329">MPKFEDYGVRGGVWSGRLTATRLPGRVCATHLGEVVAEAVMTEAAGNAWDLRVALPAALISEGVTSLILVADEGGPGAPVGPASVHLARLNLAAGRVLDDDVAAELALLRSELELLKREFRRFAAEA</sequence>
<feature type="coiled-coil region" evidence="1">
    <location>
        <begin position="99"/>
        <end position="126"/>
    </location>
</feature>
<keyword evidence="3" id="KW-1185">Reference proteome</keyword>
<dbReference type="Proteomes" id="UP001166191">
    <property type="component" value="Unassembled WGS sequence"/>
</dbReference>
<name>A0ABS6AIA2_9RHOB</name>
<evidence type="ECO:0000313" key="2">
    <source>
        <dbReference type="EMBL" id="MBU3030328.1"/>
    </source>
</evidence>
<organism evidence="2 3">
    <name type="scientific">Paracoccus marinaquae</name>
    <dbReference type="NCBI Taxonomy" id="2841926"/>
    <lineage>
        <taxon>Bacteria</taxon>
        <taxon>Pseudomonadati</taxon>
        <taxon>Pseudomonadota</taxon>
        <taxon>Alphaproteobacteria</taxon>
        <taxon>Rhodobacterales</taxon>
        <taxon>Paracoccaceae</taxon>
        <taxon>Paracoccus</taxon>
    </lineage>
</organism>
<reference evidence="2" key="1">
    <citation type="submission" date="2021-06" db="EMBL/GenBank/DDBJ databases">
        <title>Paracoccus bacterium XHP0099 sp. nov., isolated from the surface waters of the Yellow Sea.</title>
        <authorList>
            <person name="Xue H."/>
            <person name="Zhang D."/>
        </authorList>
    </citation>
    <scope>NUCLEOTIDE SEQUENCE</scope>
    <source>
        <strain evidence="2">XHP0099</strain>
    </source>
</reference>
<dbReference type="EMBL" id="JAHKNG010000013">
    <property type="protein sequence ID" value="MBU3030328.1"/>
    <property type="molecule type" value="Genomic_DNA"/>
</dbReference>
<proteinExistence type="predicted"/>
<keyword evidence="1" id="KW-0175">Coiled coil</keyword>
<evidence type="ECO:0000313" key="3">
    <source>
        <dbReference type="Proteomes" id="UP001166191"/>
    </source>
</evidence>
<protein>
    <submittedName>
        <fullName evidence="2">Uncharacterized protein</fullName>
    </submittedName>
</protein>
<evidence type="ECO:0000256" key="1">
    <source>
        <dbReference type="SAM" id="Coils"/>
    </source>
</evidence>